<dbReference type="SUPFAM" id="SSF53649">
    <property type="entry name" value="Alkaline phosphatase-like"/>
    <property type="match status" value="1"/>
</dbReference>
<protein>
    <submittedName>
        <fullName evidence="7">DgyrCDS13973</fullName>
    </submittedName>
</protein>
<dbReference type="InterPro" id="IPR017850">
    <property type="entry name" value="Alkaline_phosphatase_core_sf"/>
</dbReference>
<dbReference type="GO" id="GO:0008484">
    <property type="term" value="F:sulfuric ester hydrolase activity"/>
    <property type="evidence" value="ECO:0007669"/>
    <property type="project" value="InterPro"/>
</dbReference>
<dbReference type="GO" id="GO:0046872">
    <property type="term" value="F:metal ion binding"/>
    <property type="evidence" value="ECO:0007669"/>
    <property type="project" value="UniProtKB-KW"/>
</dbReference>
<dbReference type="Proteomes" id="UP000549394">
    <property type="component" value="Unassembled WGS sequence"/>
</dbReference>
<keyword evidence="4" id="KW-0106">Calcium</keyword>
<dbReference type="InterPro" id="IPR047115">
    <property type="entry name" value="ARSB"/>
</dbReference>
<evidence type="ECO:0000256" key="2">
    <source>
        <dbReference type="ARBA" id="ARBA00008779"/>
    </source>
</evidence>
<evidence type="ECO:0000259" key="6">
    <source>
        <dbReference type="Pfam" id="PF00884"/>
    </source>
</evidence>
<evidence type="ECO:0000256" key="4">
    <source>
        <dbReference type="ARBA" id="ARBA00022837"/>
    </source>
</evidence>
<keyword evidence="3" id="KW-0479">Metal-binding</keyword>
<keyword evidence="5" id="KW-0325">Glycoprotein</keyword>
<evidence type="ECO:0000313" key="7">
    <source>
        <dbReference type="EMBL" id="CAD5125760.1"/>
    </source>
</evidence>
<name>A0A7I8WCD6_9ANNE</name>
<reference evidence="7 8" key="1">
    <citation type="submission" date="2020-08" db="EMBL/GenBank/DDBJ databases">
        <authorList>
            <person name="Hejnol A."/>
        </authorList>
    </citation>
    <scope>NUCLEOTIDE SEQUENCE [LARGE SCALE GENOMIC DNA]</scope>
</reference>
<accession>A0A7I8WCD6</accession>
<dbReference type="OrthoDB" id="103349at2759"/>
<dbReference type="CDD" id="cd16029">
    <property type="entry name" value="4-S"/>
    <property type="match status" value="1"/>
</dbReference>
<dbReference type="PANTHER" id="PTHR10342:SF274">
    <property type="entry name" value="ARYLSULFATASE B"/>
    <property type="match status" value="1"/>
</dbReference>
<sequence>MTGKYPIHLGLQHGDILADQPYGLPLKEKILPQYLKELGYSTHLVGKWNLGYYKEEYCPTKRGFDSQFGFYNEYVDYLNHEHAKNESKRESWGIDFFENDKPINISGYTTHLFDKRIKHLIEKRDKSKPMFMYISHHAANTRYHTDLHIPKSYLRRFKHFYHNSTITNIQKFAALMAILDDSIGKLVKELQRNNILQNSFIVFTTDNGAHDQFHNNHPFKGKQNELWEGSIRGTAFIWTTERKKGYTSNQLMHITDWLPTLLQVAKYPNIKFFSLESQLDGFKQWWDLMRGKESDKRLFILLNIDPITKLSGYRYKNWKLLLDTNSESTSKRNDRGRQRIFEGFNGTIVRSSLSTLVEEFNQPTVDCVLEMVTNNYTQFLNSTKPELRDILKQLRQIFKRNAPFADMNELESDAAKCLHLIGRRFEMRPLLIDCKNIEPNNITCNNGGCLFDLESDPCERRNVANENKKIMKFMLNKLRFEKISNRYIKPINRNSEPRSWPIYYSRRWIHWGDDSNYKYNITTNSKDNLEINISRRNFAMRSKILHPFYRIVINLLFINYLTLN</sequence>
<keyword evidence="8" id="KW-1185">Reference proteome</keyword>
<gene>
    <name evidence="7" type="ORF">DGYR_LOCUS13084</name>
</gene>
<evidence type="ECO:0000313" key="8">
    <source>
        <dbReference type="Proteomes" id="UP000549394"/>
    </source>
</evidence>
<proteinExistence type="inferred from homology"/>
<dbReference type="InterPro" id="IPR000917">
    <property type="entry name" value="Sulfatase_N"/>
</dbReference>
<dbReference type="Pfam" id="PF00884">
    <property type="entry name" value="Sulfatase"/>
    <property type="match status" value="1"/>
</dbReference>
<dbReference type="PANTHER" id="PTHR10342">
    <property type="entry name" value="ARYLSULFATASE"/>
    <property type="match status" value="1"/>
</dbReference>
<dbReference type="Gene3D" id="3.30.1120.10">
    <property type="match status" value="1"/>
</dbReference>
<comment type="caution">
    <text evidence="7">The sequence shown here is derived from an EMBL/GenBank/DDBJ whole genome shotgun (WGS) entry which is preliminary data.</text>
</comment>
<evidence type="ECO:0000256" key="5">
    <source>
        <dbReference type="ARBA" id="ARBA00023180"/>
    </source>
</evidence>
<comment type="cofactor">
    <cofactor evidence="1">
        <name>Ca(2+)</name>
        <dbReference type="ChEBI" id="CHEBI:29108"/>
    </cofactor>
</comment>
<comment type="similarity">
    <text evidence="2">Belongs to the sulfatase family.</text>
</comment>
<evidence type="ECO:0000256" key="1">
    <source>
        <dbReference type="ARBA" id="ARBA00001913"/>
    </source>
</evidence>
<organism evidence="7 8">
    <name type="scientific">Dimorphilus gyrociliatus</name>
    <dbReference type="NCBI Taxonomy" id="2664684"/>
    <lineage>
        <taxon>Eukaryota</taxon>
        <taxon>Metazoa</taxon>
        <taxon>Spiralia</taxon>
        <taxon>Lophotrochozoa</taxon>
        <taxon>Annelida</taxon>
        <taxon>Polychaeta</taxon>
        <taxon>Polychaeta incertae sedis</taxon>
        <taxon>Dinophilidae</taxon>
        <taxon>Dimorphilus</taxon>
    </lineage>
</organism>
<dbReference type="Gene3D" id="3.40.720.10">
    <property type="entry name" value="Alkaline Phosphatase, subunit A"/>
    <property type="match status" value="1"/>
</dbReference>
<dbReference type="AlphaFoldDB" id="A0A7I8WCD6"/>
<dbReference type="EMBL" id="CAJFCJ010000028">
    <property type="protein sequence ID" value="CAD5125760.1"/>
    <property type="molecule type" value="Genomic_DNA"/>
</dbReference>
<evidence type="ECO:0000256" key="3">
    <source>
        <dbReference type="ARBA" id="ARBA00022723"/>
    </source>
</evidence>
<feature type="domain" description="Sulfatase N-terminal" evidence="6">
    <location>
        <begin position="1"/>
        <end position="266"/>
    </location>
</feature>